<dbReference type="InterPro" id="IPR004161">
    <property type="entry name" value="EFTu-like_2"/>
</dbReference>
<keyword evidence="16" id="KW-1185">Reference proteome</keyword>
<feature type="binding site" evidence="10">
    <location>
        <begin position="417"/>
        <end position="421"/>
    </location>
    <ligand>
        <name>GTP</name>
        <dbReference type="ChEBI" id="CHEBI:37565"/>
    </ligand>
</feature>
<sequence>MAKVRLAQVAEECAKTTKEVFEKALEMGLKVKTTSSSITEEEAGALYNFLSTGKNPNPPKPKTQAKEKTSTKKTATKPKTQSTKTPKKEKAQKQDSIDTPKAEPKTPLVDSVQTQPKIEVDSPSQPVQDDVQNKEPEKRGLRIVRKNDQTKPTPQAQPKATQSVSYKELLAQTQDEGYNKKPKKATKSRPTNKHSDEHKIDILEDREITFDRDYDDEQDEIVLFDLNEREMRDEEEENRIKQAITDRVQVHKKSPWMNEGSIRRGGKKNKKYQQKEPPKELKSVITIPEEVRVYEFAELSGRELKDVIKALFDLGAMATKNDFLDKDSIEILAEEFKIQVSILDQKSSFEVVYEENTQSFAERPPVVTIMGHVDHGKTSLLDYIRNSRVAHKEAGGITQHIGAYMVQKDDKTISFIDTPGHEAFSSMRSRGAQVTDIAIIVIAADDGVKPQTIEALNHAKAAGVQIIIAMNKMDKENVNPDKLKAECAELGFTPNEWGGEYEFIPISAKTGMGVDTLLETILIQAQLLELKAAKEGKAKAVVLEGSLEKGRGPVATIIVQSGTLRVGDSVVAGTAFGRIRAMNDDMSKPVKSLTPSSVAQIVGLSEVPEAGSTLVALDSEAQAREYAQKRASYLRQKELSKTTKVTFEELGDMVAQGNLAVLPVIVKADTQGSLEAIKASLEGLSNDEVRINIVSASVGGITDGDVSLASASENSFILGFNVRPTGNVKAKAKELNVEIKTYSVIYALLDELKGLVSGLMSPVIQEENTGQAQIRETFTIPKVGVVAGCMVVDGTITRGIKVRLIRDGVVVHTGQIASLKRFKDDVKEVSKGYECGIMLENYNDVRVGDVFETFKEIHTNAQI</sequence>
<dbReference type="PANTHER" id="PTHR43381">
    <property type="entry name" value="TRANSLATION INITIATION FACTOR IF-2-RELATED"/>
    <property type="match status" value="1"/>
</dbReference>
<evidence type="ECO:0000256" key="13">
    <source>
        <dbReference type="SAM" id="MobiDB-lite"/>
    </source>
</evidence>
<comment type="similarity">
    <text evidence="2 10 11">Belongs to the TRAFAC class translation factor GTPase superfamily. Classic translation factor GTPase family. IF-2 subfamily.</text>
</comment>
<dbReference type="CDD" id="cd03702">
    <property type="entry name" value="IF2_mtIF2_II"/>
    <property type="match status" value="1"/>
</dbReference>
<reference evidence="15 16" key="1">
    <citation type="submission" date="2018-04" db="EMBL/GenBank/DDBJ databases">
        <title>Novel Campyloabacter and Helicobacter Species and Strains.</title>
        <authorList>
            <person name="Mannion A.J."/>
            <person name="Shen Z."/>
            <person name="Fox J.G."/>
        </authorList>
    </citation>
    <scope>NUCLEOTIDE SEQUENCE [LARGE SCALE GENOMIC DNA]</scope>
    <source>
        <strain evidence="15 16">MIT 12-6600</strain>
    </source>
</reference>
<dbReference type="OrthoDB" id="9811804at2"/>
<dbReference type="InterPro" id="IPR000178">
    <property type="entry name" value="TF_IF2_bacterial-like"/>
</dbReference>
<proteinExistence type="inferred from homology"/>
<evidence type="ECO:0000313" key="16">
    <source>
        <dbReference type="Proteomes" id="UP000256514"/>
    </source>
</evidence>
<dbReference type="Gene3D" id="2.40.30.10">
    <property type="entry name" value="Translation factors"/>
    <property type="match status" value="2"/>
</dbReference>
<dbReference type="FunFam" id="2.40.30.10:FF:000054">
    <property type="entry name" value="Translation initiation factor IF-2"/>
    <property type="match status" value="1"/>
</dbReference>
<evidence type="ECO:0000256" key="7">
    <source>
        <dbReference type="ARBA" id="ARBA00022917"/>
    </source>
</evidence>
<gene>
    <name evidence="10" type="primary">infB</name>
    <name evidence="15" type="ORF">CQA54_00225</name>
</gene>
<dbReference type="SUPFAM" id="SSF50447">
    <property type="entry name" value="Translation proteins"/>
    <property type="match status" value="2"/>
</dbReference>
<keyword evidence="7 10" id="KW-0648">Protein biosynthesis</keyword>
<dbReference type="InterPro" id="IPR044145">
    <property type="entry name" value="IF2_II"/>
</dbReference>
<evidence type="ECO:0000256" key="2">
    <source>
        <dbReference type="ARBA" id="ARBA00007733"/>
    </source>
</evidence>
<dbReference type="InterPro" id="IPR005225">
    <property type="entry name" value="Small_GTP-bd"/>
</dbReference>
<dbReference type="NCBIfam" id="TIGR00487">
    <property type="entry name" value="IF-2"/>
    <property type="match status" value="1"/>
</dbReference>
<evidence type="ECO:0000256" key="1">
    <source>
        <dbReference type="ARBA" id="ARBA00004496"/>
    </source>
</evidence>
<dbReference type="GO" id="GO:0005829">
    <property type="term" value="C:cytosol"/>
    <property type="evidence" value="ECO:0007669"/>
    <property type="project" value="TreeGrafter"/>
</dbReference>
<dbReference type="Pfam" id="PF03144">
    <property type="entry name" value="GTP_EFTU_D2"/>
    <property type="match status" value="1"/>
</dbReference>
<dbReference type="InterPro" id="IPR053905">
    <property type="entry name" value="EF-G-like_DII"/>
</dbReference>
<feature type="compositionally biased region" description="Basic and acidic residues" evidence="13">
    <location>
        <begin position="86"/>
        <end position="104"/>
    </location>
</feature>
<dbReference type="InterPro" id="IPR027417">
    <property type="entry name" value="P-loop_NTPase"/>
</dbReference>
<evidence type="ECO:0000256" key="8">
    <source>
        <dbReference type="ARBA" id="ARBA00023134"/>
    </source>
</evidence>
<dbReference type="EMBL" id="NXLT01000001">
    <property type="protein sequence ID" value="RDU68282.1"/>
    <property type="molecule type" value="Genomic_DNA"/>
</dbReference>
<dbReference type="InterPro" id="IPR023115">
    <property type="entry name" value="TIF_IF2_dom3"/>
</dbReference>
<comment type="subcellular location">
    <subcellularLocation>
        <location evidence="1 10 12">Cytoplasm</location>
    </subcellularLocation>
</comment>
<dbReference type="PANTHER" id="PTHR43381:SF5">
    <property type="entry name" value="TR-TYPE G DOMAIN-CONTAINING PROTEIN"/>
    <property type="match status" value="1"/>
</dbReference>
<dbReference type="InterPro" id="IPR006847">
    <property type="entry name" value="IF2_N"/>
</dbReference>
<dbReference type="Gene3D" id="1.10.10.2480">
    <property type="match status" value="1"/>
</dbReference>
<dbReference type="GO" id="GO:0005525">
    <property type="term" value="F:GTP binding"/>
    <property type="evidence" value="ECO:0007669"/>
    <property type="project" value="UniProtKB-KW"/>
</dbReference>
<dbReference type="AlphaFoldDB" id="A0A3D8ISV7"/>
<dbReference type="InterPro" id="IPR000795">
    <property type="entry name" value="T_Tr_GTP-bd_dom"/>
</dbReference>
<feature type="compositionally biased region" description="Basic and acidic residues" evidence="13">
    <location>
        <begin position="131"/>
        <end position="149"/>
    </location>
</feature>
<evidence type="ECO:0000256" key="11">
    <source>
        <dbReference type="RuleBase" id="RU000644"/>
    </source>
</evidence>
<comment type="function">
    <text evidence="9 10 11">One of the essential components for the initiation of protein synthesis. Protects formylmethionyl-tRNA from spontaneous hydrolysis and promotes its binding to the 30S ribosomal subunits. Also involved in the hydrolysis of GTP during the formation of the 70S ribosomal complex.</text>
</comment>
<name>A0A3D8ISV7_9HELI</name>
<evidence type="ECO:0000259" key="14">
    <source>
        <dbReference type="PROSITE" id="PS51722"/>
    </source>
</evidence>
<dbReference type="GO" id="GO:0003924">
    <property type="term" value="F:GTPase activity"/>
    <property type="evidence" value="ECO:0007669"/>
    <property type="project" value="UniProtKB-UniRule"/>
</dbReference>
<dbReference type="Gene3D" id="3.40.50.10050">
    <property type="entry name" value="Translation initiation factor IF- 2, domain 3"/>
    <property type="match status" value="1"/>
</dbReference>
<keyword evidence="5 10" id="KW-0396">Initiation factor</keyword>
<dbReference type="InterPro" id="IPR015760">
    <property type="entry name" value="TIF_IF2"/>
</dbReference>
<keyword evidence="6 10" id="KW-0547">Nucleotide-binding</keyword>
<evidence type="ECO:0000256" key="9">
    <source>
        <dbReference type="ARBA" id="ARBA00025162"/>
    </source>
</evidence>
<dbReference type="Gene3D" id="3.40.50.300">
    <property type="entry name" value="P-loop containing nucleotide triphosphate hydrolases"/>
    <property type="match status" value="1"/>
</dbReference>
<dbReference type="FunFam" id="3.40.50.10050:FF:000001">
    <property type="entry name" value="Translation initiation factor IF-2"/>
    <property type="match status" value="1"/>
</dbReference>
<keyword evidence="4 10" id="KW-0963">Cytoplasm</keyword>
<dbReference type="PROSITE" id="PS01176">
    <property type="entry name" value="IF2"/>
    <property type="match status" value="1"/>
</dbReference>
<evidence type="ECO:0000256" key="12">
    <source>
        <dbReference type="RuleBase" id="RU000645"/>
    </source>
</evidence>
<dbReference type="CDD" id="cd01887">
    <property type="entry name" value="IF2_eIF5B"/>
    <property type="match status" value="1"/>
</dbReference>
<evidence type="ECO:0000256" key="10">
    <source>
        <dbReference type="HAMAP-Rule" id="MF_00100"/>
    </source>
</evidence>
<evidence type="ECO:0000313" key="15">
    <source>
        <dbReference type="EMBL" id="RDU68282.1"/>
    </source>
</evidence>
<dbReference type="RefSeq" id="WP_115570244.1">
    <property type="nucleotide sequence ID" value="NZ_NXLT01000001.1"/>
</dbReference>
<feature type="region of interest" description="G-domain" evidence="10">
    <location>
        <begin position="365"/>
        <end position="513"/>
    </location>
</feature>
<dbReference type="HAMAP" id="MF_00100_B">
    <property type="entry name" value="IF_2_B"/>
    <property type="match status" value="1"/>
</dbReference>
<evidence type="ECO:0000256" key="3">
    <source>
        <dbReference type="ARBA" id="ARBA00020675"/>
    </source>
</evidence>
<evidence type="ECO:0000256" key="4">
    <source>
        <dbReference type="ARBA" id="ARBA00022490"/>
    </source>
</evidence>
<accession>A0A3D8ISV7</accession>
<feature type="binding site" evidence="10">
    <location>
        <begin position="371"/>
        <end position="378"/>
    </location>
    <ligand>
        <name>GTP</name>
        <dbReference type="ChEBI" id="CHEBI:37565"/>
    </ligand>
</feature>
<feature type="compositionally biased region" description="Basic residues" evidence="13">
    <location>
        <begin position="180"/>
        <end position="192"/>
    </location>
</feature>
<dbReference type="Proteomes" id="UP000256514">
    <property type="component" value="Unassembled WGS sequence"/>
</dbReference>
<dbReference type="GO" id="GO:0003743">
    <property type="term" value="F:translation initiation factor activity"/>
    <property type="evidence" value="ECO:0007669"/>
    <property type="project" value="UniProtKB-UniRule"/>
</dbReference>
<dbReference type="SUPFAM" id="SSF52156">
    <property type="entry name" value="Initiation factor IF2/eIF5b, domain 3"/>
    <property type="match status" value="1"/>
</dbReference>
<feature type="binding site" evidence="10">
    <location>
        <begin position="471"/>
        <end position="474"/>
    </location>
    <ligand>
        <name>GTP</name>
        <dbReference type="ChEBI" id="CHEBI:37565"/>
    </ligand>
</feature>
<dbReference type="Pfam" id="PF11987">
    <property type="entry name" value="IF-2"/>
    <property type="match status" value="1"/>
</dbReference>
<dbReference type="FunFam" id="2.40.30.10:FF:000008">
    <property type="entry name" value="Translation initiation factor IF-2"/>
    <property type="match status" value="1"/>
</dbReference>
<feature type="region of interest" description="Disordered" evidence="13">
    <location>
        <begin position="257"/>
        <end position="277"/>
    </location>
</feature>
<dbReference type="PROSITE" id="PS51722">
    <property type="entry name" value="G_TR_2"/>
    <property type="match status" value="1"/>
</dbReference>
<evidence type="ECO:0000256" key="6">
    <source>
        <dbReference type="ARBA" id="ARBA00022741"/>
    </source>
</evidence>
<dbReference type="InterPro" id="IPR036925">
    <property type="entry name" value="TIF_IF2_dom3_sf"/>
</dbReference>
<organism evidence="15 16">
    <name type="scientific">Helicobacter equorum</name>
    <dbReference type="NCBI Taxonomy" id="361872"/>
    <lineage>
        <taxon>Bacteria</taxon>
        <taxon>Pseudomonadati</taxon>
        <taxon>Campylobacterota</taxon>
        <taxon>Epsilonproteobacteria</taxon>
        <taxon>Campylobacterales</taxon>
        <taxon>Helicobacteraceae</taxon>
        <taxon>Helicobacter</taxon>
    </lineage>
</organism>
<dbReference type="InterPro" id="IPR009000">
    <property type="entry name" value="Transl_B-barrel_sf"/>
</dbReference>
<dbReference type="SUPFAM" id="SSF52540">
    <property type="entry name" value="P-loop containing nucleoside triphosphate hydrolases"/>
    <property type="match status" value="1"/>
</dbReference>
<dbReference type="CDD" id="cd03692">
    <property type="entry name" value="mtIF2_IVc"/>
    <property type="match status" value="1"/>
</dbReference>
<feature type="compositionally biased region" description="Polar residues" evidence="13">
    <location>
        <begin position="150"/>
        <end position="176"/>
    </location>
</feature>
<feature type="domain" description="Tr-type G" evidence="14">
    <location>
        <begin position="362"/>
        <end position="531"/>
    </location>
</feature>
<dbReference type="FunFam" id="3.40.50.300:FF:000019">
    <property type="entry name" value="Translation initiation factor IF-2"/>
    <property type="match status" value="1"/>
</dbReference>
<feature type="region of interest" description="Disordered" evidence="13">
    <location>
        <begin position="48"/>
        <end position="200"/>
    </location>
</feature>
<keyword evidence="8 10" id="KW-0342">GTP-binding</keyword>
<dbReference type="Pfam" id="PF04760">
    <property type="entry name" value="IF2_N"/>
    <property type="match status" value="2"/>
</dbReference>
<dbReference type="NCBIfam" id="TIGR00231">
    <property type="entry name" value="small_GTP"/>
    <property type="match status" value="1"/>
</dbReference>
<comment type="caution">
    <text evidence="15">The sequence shown here is derived from an EMBL/GenBank/DDBJ whole genome shotgun (WGS) entry which is preliminary data.</text>
</comment>
<dbReference type="Pfam" id="PF22042">
    <property type="entry name" value="EF-G_D2"/>
    <property type="match status" value="1"/>
</dbReference>
<protein>
    <recommendedName>
        <fullName evidence="3 10">Translation initiation factor IF-2</fullName>
    </recommendedName>
</protein>
<evidence type="ECO:0000256" key="5">
    <source>
        <dbReference type="ARBA" id="ARBA00022540"/>
    </source>
</evidence>
<dbReference type="Pfam" id="PF00009">
    <property type="entry name" value="GTP_EFTU"/>
    <property type="match status" value="1"/>
</dbReference>
<feature type="compositionally biased region" description="Polar residues" evidence="13">
    <location>
        <begin position="111"/>
        <end position="127"/>
    </location>
</feature>